<gene>
    <name evidence="2" type="ORF">H7I77_20930</name>
    <name evidence="1" type="ORF">RMCN_0448</name>
</gene>
<evidence type="ECO:0000313" key="1">
    <source>
        <dbReference type="EMBL" id="GAT07315.1"/>
    </source>
</evidence>
<organism evidence="2 4">
    <name type="scientific">Mycolicibacterium novocastrense</name>
    <name type="common">Mycobacterium novocastrense</name>
    <dbReference type="NCBI Taxonomy" id="59813"/>
    <lineage>
        <taxon>Bacteria</taxon>
        <taxon>Bacillati</taxon>
        <taxon>Actinomycetota</taxon>
        <taxon>Actinomycetes</taxon>
        <taxon>Mycobacteriales</taxon>
        <taxon>Mycobacteriaceae</taxon>
        <taxon>Mycolicibacterium</taxon>
    </lineage>
</organism>
<evidence type="ECO:0000313" key="2">
    <source>
        <dbReference type="EMBL" id="MCV7025785.1"/>
    </source>
</evidence>
<dbReference type="Gene3D" id="1.10.287.1060">
    <property type="entry name" value="ESAT-6-like"/>
    <property type="match status" value="1"/>
</dbReference>
<dbReference type="SUPFAM" id="SSF140453">
    <property type="entry name" value="EsxAB dimer-like"/>
    <property type="match status" value="1"/>
</dbReference>
<dbReference type="InterPro" id="IPR010310">
    <property type="entry name" value="T7SS_ESAT-6-like"/>
</dbReference>
<dbReference type="EMBL" id="JACKTI010000056">
    <property type="protein sequence ID" value="MCV7025785.1"/>
    <property type="molecule type" value="Genomic_DNA"/>
</dbReference>
<name>A0AAW5SQ96_MYCNV</name>
<accession>A0AAW5SQ96</accession>
<protein>
    <submittedName>
        <fullName evidence="2">WXG100 family type VII secretion target</fullName>
    </submittedName>
</protein>
<dbReference type="Proteomes" id="UP001207528">
    <property type="component" value="Unassembled WGS sequence"/>
</dbReference>
<dbReference type="Pfam" id="PF06013">
    <property type="entry name" value="WXG100"/>
    <property type="match status" value="1"/>
</dbReference>
<evidence type="ECO:0000313" key="4">
    <source>
        <dbReference type="Proteomes" id="UP001207528"/>
    </source>
</evidence>
<dbReference type="AlphaFoldDB" id="A0AAW5SQ96"/>
<evidence type="ECO:0000313" key="3">
    <source>
        <dbReference type="Proteomes" id="UP000069773"/>
    </source>
</evidence>
<comment type="caution">
    <text evidence="2">The sequence shown here is derived from an EMBL/GenBank/DDBJ whole genome shotgun (WGS) entry which is preliminary data.</text>
</comment>
<dbReference type="InterPro" id="IPR036689">
    <property type="entry name" value="ESAT-6-like_sf"/>
</dbReference>
<dbReference type="RefSeq" id="WP_064414462.1">
    <property type="nucleotide sequence ID" value="NZ_BCTA01000003.1"/>
</dbReference>
<reference evidence="1 3" key="1">
    <citation type="journal article" date="2016" name="Genome Announc.">
        <title>Draft Genome Sequences of Five Rapidly Growing Mycobacterium Species, M. thermoresistibile, M. fortuitum subsp. acetamidolyticum, M. canariasense, M. brisbanense, and M. novocastrense.</title>
        <authorList>
            <person name="Katahira K."/>
            <person name="Ogura Y."/>
            <person name="Gotoh Y."/>
            <person name="Hayashi T."/>
        </authorList>
    </citation>
    <scope>NUCLEOTIDE SEQUENCE [LARGE SCALE GENOMIC DNA]</scope>
    <source>
        <strain evidence="1 3">JCM18114</strain>
    </source>
</reference>
<dbReference type="EMBL" id="BCTA01000003">
    <property type="protein sequence ID" value="GAT07315.1"/>
    <property type="molecule type" value="Genomic_DNA"/>
</dbReference>
<proteinExistence type="predicted"/>
<reference evidence="2" key="3">
    <citation type="journal article" date="2022" name="BMC Genomics">
        <title>Comparative genome analysis of mycobacteria focusing on tRNA and non-coding RNA.</title>
        <authorList>
            <person name="Behra P.R.K."/>
            <person name="Pettersson B.M.F."/>
            <person name="Ramesh M."/>
            <person name="Das S."/>
            <person name="Dasgupta S."/>
            <person name="Kirsebom L.A."/>
        </authorList>
    </citation>
    <scope>NUCLEOTIDE SEQUENCE</scope>
    <source>
        <strain evidence="2">DSM 44203</strain>
    </source>
</reference>
<dbReference type="Proteomes" id="UP000069773">
    <property type="component" value="Unassembled WGS sequence"/>
</dbReference>
<keyword evidence="3" id="KW-1185">Reference proteome</keyword>
<reference evidence="2" key="2">
    <citation type="submission" date="2020-07" db="EMBL/GenBank/DDBJ databases">
        <authorList>
            <person name="Pettersson B.M.F."/>
            <person name="Behra P.R.K."/>
            <person name="Ramesh M."/>
            <person name="Das S."/>
            <person name="Dasgupta S."/>
            <person name="Kirsebom L.A."/>
        </authorList>
    </citation>
    <scope>NUCLEOTIDE SEQUENCE</scope>
    <source>
        <strain evidence="2">DSM 44203</strain>
    </source>
</reference>
<sequence length="99" mass="10454">MPKDLEVDPIDLHMSADHMDMHHSDLLAAHSAANSAIEGAQVGWVGASASALQAKFAEWHEATETMADDIAAHGAAFRSAASEYQIRDAEGAAALNDQL</sequence>